<gene>
    <name evidence="6" type="ORF">GF1_13200</name>
</gene>
<evidence type="ECO:0000256" key="3">
    <source>
        <dbReference type="ARBA" id="ARBA00022989"/>
    </source>
</evidence>
<keyword evidence="7" id="KW-1185">Reference proteome</keyword>
<name>A0A915XHQ7_9BACT</name>
<dbReference type="InterPro" id="IPR002033">
    <property type="entry name" value="TatC"/>
</dbReference>
<evidence type="ECO:0008006" key="8">
    <source>
        <dbReference type="Google" id="ProtNLM"/>
    </source>
</evidence>
<evidence type="ECO:0000256" key="5">
    <source>
        <dbReference type="SAM" id="Phobius"/>
    </source>
</evidence>
<protein>
    <recommendedName>
        <fullName evidence="8">Preprotein translocase</fullName>
    </recommendedName>
</protein>
<keyword evidence="3 5" id="KW-1133">Transmembrane helix</keyword>
<evidence type="ECO:0000256" key="2">
    <source>
        <dbReference type="ARBA" id="ARBA00022692"/>
    </source>
</evidence>
<reference evidence="6" key="1">
    <citation type="submission" date="2020-12" db="EMBL/GenBank/DDBJ databases">
        <title>Desulfobium dissulfuricans gen. nov., sp. nov., a novel mesophilic, sulfate-reducing bacterium isolated from a deep-sea hydrothermal vent.</title>
        <authorList>
            <person name="Hashimoto Y."/>
            <person name="Tame A."/>
            <person name="Sawayama S."/>
            <person name="Miyazaki J."/>
            <person name="Takai K."/>
            <person name="Nakagawa S."/>
        </authorList>
    </citation>
    <scope>NUCLEOTIDE SEQUENCE</scope>
    <source>
        <strain evidence="6">GF1</strain>
    </source>
</reference>
<evidence type="ECO:0000313" key="6">
    <source>
        <dbReference type="EMBL" id="BCO08944.1"/>
    </source>
</evidence>
<keyword evidence="2 5" id="KW-0812">Transmembrane</keyword>
<dbReference type="KEGG" id="ddu:GF1_13200"/>
<keyword evidence="4 5" id="KW-0472">Membrane</keyword>
<dbReference type="EMBL" id="AP024233">
    <property type="protein sequence ID" value="BCO08944.1"/>
    <property type="molecule type" value="Genomic_DNA"/>
</dbReference>
<dbReference type="Pfam" id="PF00902">
    <property type="entry name" value="TatC"/>
    <property type="match status" value="1"/>
</dbReference>
<feature type="transmembrane region" description="Helical" evidence="5">
    <location>
        <begin position="21"/>
        <end position="41"/>
    </location>
</feature>
<evidence type="ECO:0000256" key="1">
    <source>
        <dbReference type="ARBA" id="ARBA00004141"/>
    </source>
</evidence>
<organism evidence="6 7">
    <name type="scientific">Desulfolithobacter dissulfuricans</name>
    <dbReference type="NCBI Taxonomy" id="2795293"/>
    <lineage>
        <taxon>Bacteria</taxon>
        <taxon>Pseudomonadati</taxon>
        <taxon>Thermodesulfobacteriota</taxon>
        <taxon>Desulfobulbia</taxon>
        <taxon>Desulfobulbales</taxon>
        <taxon>Desulfobulbaceae</taxon>
        <taxon>Desulfolithobacter</taxon>
    </lineage>
</organism>
<dbReference type="Proteomes" id="UP001063350">
    <property type="component" value="Chromosome"/>
</dbReference>
<sequence>MTSQDKLDKQTLTEHLADLRSCLLISLAAVAAGFAGAYSVIRPISDWFFRPLVRVLPEGKTLIFTSYQEGFFFI</sequence>
<dbReference type="AlphaFoldDB" id="A0A915XHQ7"/>
<evidence type="ECO:0000313" key="7">
    <source>
        <dbReference type="Proteomes" id="UP001063350"/>
    </source>
</evidence>
<proteinExistence type="predicted"/>
<evidence type="ECO:0000256" key="4">
    <source>
        <dbReference type="ARBA" id="ARBA00023136"/>
    </source>
</evidence>
<dbReference type="GO" id="GO:0016020">
    <property type="term" value="C:membrane"/>
    <property type="evidence" value="ECO:0007669"/>
    <property type="project" value="UniProtKB-SubCell"/>
</dbReference>
<accession>A0A915XHQ7</accession>
<comment type="subcellular location">
    <subcellularLocation>
        <location evidence="1">Membrane</location>
        <topology evidence="1">Multi-pass membrane protein</topology>
    </subcellularLocation>
</comment>